<evidence type="ECO:0000313" key="6">
    <source>
        <dbReference type="EMBL" id="ORX75783.1"/>
    </source>
</evidence>
<evidence type="ECO:0000256" key="3">
    <source>
        <dbReference type="PROSITE-ProRule" id="PRU00169"/>
    </source>
</evidence>
<dbReference type="Gene3D" id="3.30.565.10">
    <property type="entry name" value="Histidine kinase-like ATPase, C-terminal domain"/>
    <property type="match status" value="1"/>
</dbReference>
<dbReference type="PANTHER" id="PTHR45339">
    <property type="entry name" value="HYBRID SIGNAL TRANSDUCTION HISTIDINE KINASE J"/>
    <property type="match status" value="1"/>
</dbReference>
<dbReference type="Proteomes" id="UP000193944">
    <property type="component" value="Unassembled WGS sequence"/>
</dbReference>
<evidence type="ECO:0000259" key="4">
    <source>
        <dbReference type="PROSITE" id="PS50109"/>
    </source>
</evidence>
<dbReference type="Gene3D" id="3.40.50.2300">
    <property type="match status" value="1"/>
</dbReference>
<dbReference type="AlphaFoldDB" id="A0A1Y1WQG6"/>
<evidence type="ECO:0000313" key="7">
    <source>
        <dbReference type="Proteomes" id="UP000193944"/>
    </source>
</evidence>
<evidence type="ECO:0000256" key="2">
    <source>
        <dbReference type="ARBA" id="ARBA00023012"/>
    </source>
</evidence>
<dbReference type="STRING" id="1754192.A0A1Y1WQG6"/>
<feature type="modified residue" description="4-aspartylphosphate" evidence="3">
    <location>
        <position position="328"/>
    </location>
</feature>
<reference evidence="6 7" key="2">
    <citation type="submission" date="2016-08" db="EMBL/GenBank/DDBJ databases">
        <title>Pervasive Adenine N6-methylation of Active Genes in Fungi.</title>
        <authorList>
            <consortium name="DOE Joint Genome Institute"/>
            <person name="Mondo S.J."/>
            <person name="Dannebaum R.O."/>
            <person name="Kuo R.C."/>
            <person name="Labutti K."/>
            <person name="Haridas S."/>
            <person name="Kuo A."/>
            <person name="Salamov A."/>
            <person name="Ahrendt S.R."/>
            <person name="Lipzen A."/>
            <person name="Sullivan W."/>
            <person name="Andreopoulos W.B."/>
            <person name="Clum A."/>
            <person name="Lindquist E."/>
            <person name="Daum C."/>
            <person name="Ramamoorthy G.K."/>
            <person name="Gryganskyi A."/>
            <person name="Culley D."/>
            <person name="Magnuson J.K."/>
            <person name="James T.Y."/>
            <person name="O'Malley M.A."/>
            <person name="Stajich J.E."/>
            <person name="Spatafora J.W."/>
            <person name="Visel A."/>
            <person name="Grigoriev I.V."/>
        </authorList>
    </citation>
    <scope>NUCLEOTIDE SEQUENCE [LARGE SCALE GENOMIC DNA]</scope>
    <source>
        <strain evidence="6 7">S4</strain>
    </source>
</reference>
<organism evidence="6 7">
    <name type="scientific">Anaeromyces robustus</name>
    <dbReference type="NCBI Taxonomy" id="1754192"/>
    <lineage>
        <taxon>Eukaryota</taxon>
        <taxon>Fungi</taxon>
        <taxon>Fungi incertae sedis</taxon>
        <taxon>Chytridiomycota</taxon>
        <taxon>Chytridiomycota incertae sedis</taxon>
        <taxon>Neocallimastigomycetes</taxon>
        <taxon>Neocallimastigales</taxon>
        <taxon>Neocallimastigaceae</taxon>
        <taxon>Anaeromyces</taxon>
    </lineage>
</organism>
<dbReference type="GO" id="GO:0000155">
    <property type="term" value="F:phosphorelay sensor kinase activity"/>
    <property type="evidence" value="ECO:0007669"/>
    <property type="project" value="InterPro"/>
</dbReference>
<dbReference type="CDD" id="cd17546">
    <property type="entry name" value="REC_hyHK_CKI1_RcsC-like"/>
    <property type="match status" value="1"/>
</dbReference>
<dbReference type="PROSITE" id="PS50110">
    <property type="entry name" value="RESPONSE_REGULATORY"/>
    <property type="match status" value="1"/>
</dbReference>
<dbReference type="CDD" id="cd00082">
    <property type="entry name" value="HisKA"/>
    <property type="match status" value="1"/>
</dbReference>
<dbReference type="Pfam" id="PF00072">
    <property type="entry name" value="Response_reg"/>
    <property type="match status" value="1"/>
</dbReference>
<evidence type="ECO:0000259" key="5">
    <source>
        <dbReference type="PROSITE" id="PS50110"/>
    </source>
</evidence>
<gene>
    <name evidence="6" type="ORF">BCR32DRAFT_177804</name>
</gene>
<dbReference type="InterPro" id="IPR036890">
    <property type="entry name" value="HATPase_C_sf"/>
</dbReference>
<dbReference type="CDD" id="cd16922">
    <property type="entry name" value="HATPase_EvgS-ArcB-TorS-like"/>
    <property type="match status" value="1"/>
</dbReference>
<name>A0A1Y1WQG6_9FUNG</name>
<keyword evidence="7" id="KW-1185">Reference proteome</keyword>
<dbReference type="EMBL" id="MCFG01000337">
    <property type="protein sequence ID" value="ORX75783.1"/>
    <property type="molecule type" value="Genomic_DNA"/>
</dbReference>
<sequence>EGATEMKSKFLANMSHEIRTPMNSVLGYAQLLLSTELNNHQKEYVDNIQSSGDLLLNIINNILDYLKIESQKMLLEEIPVEIVSMIEKCLAIIASKALDKEISLFYDISPNCPDKILGDPTKINQILLNITNNAVKFTKQVNSKNVNKNKSPTKYYELLFTVADTGIGIPEEKMDKLFKPFSQVDTSTKRKFGGTGLGLAICKDLTELMGGSIKVEGGKKRKGTKFSFTIKVLGIATAEPVEKQFKVKALDMVQFNNKENNEGKKNNKKVSRDLSGLTVLVADDNNINQNLLKRMLSTFFKIKADTANNGLDVLNILKNKKYDLIFMDYRMPEMDG</sequence>
<dbReference type="InterPro" id="IPR004358">
    <property type="entry name" value="Sig_transdc_His_kin-like_C"/>
</dbReference>
<dbReference type="Pfam" id="PF00512">
    <property type="entry name" value="HisKA"/>
    <property type="match status" value="1"/>
</dbReference>
<dbReference type="PRINTS" id="PR00344">
    <property type="entry name" value="BCTRLSENSOR"/>
</dbReference>
<dbReference type="FunFam" id="3.30.565.10:FF:000010">
    <property type="entry name" value="Sensor histidine kinase RcsC"/>
    <property type="match status" value="1"/>
</dbReference>
<feature type="non-terminal residue" evidence="6">
    <location>
        <position position="1"/>
    </location>
</feature>
<dbReference type="SUPFAM" id="SSF47384">
    <property type="entry name" value="Homodimeric domain of signal transducing histidine kinase"/>
    <property type="match status" value="1"/>
</dbReference>
<protein>
    <recommendedName>
        <fullName evidence="8">Histidine kinase</fullName>
    </recommendedName>
</protein>
<dbReference type="SMART" id="SM00387">
    <property type="entry name" value="HATPase_c"/>
    <property type="match status" value="1"/>
</dbReference>
<evidence type="ECO:0008006" key="8">
    <source>
        <dbReference type="Google" id="ProtNLM"/>
    </source>
</evidence>
<dbReference type="InterPro" id="IPR001789">
    <property type="entry name" value="Sig_transdc_resp-reg_receiver"/>
</dbReference>
<feature type="domain" description="Histidine kinase" evidence="4">
    <location>
        <begin position="13"/>
        <end position="234"/>
    </location>
</feature>
<dbReference type="InterPro" id="IPR003594">
    <property type="entry name" value="HATPase_dom"/>
</dbReference>
<proteinExistence type="predicted"/>
<dbReference type="SUPFAM" id="SSF55874">
    <property type="entry name" value="ATPase domain of HSP90 chaperone/DNA topoisomerase II/histidine kinase"/>
    <property type="match status" value="1"/>
</dbReference>
<dbReference type="PROSITE" id="PS50109">
    <property type="entry name" value="HIS_KIN"/>
    <property type="match status" value="1"/>
</dbReference>
<dbReference type="InterPro" id="IPR036097">
    <property type="entry name" value="HisK_dim/P_sf"/>
</dbReference>
<accession>A0A1Y1WQG6</accession>
<dbReference type="SUPFAM" id="SSF52172">
    <property type="entry name" value="CheY-like"/>
    <property type="match status" value="1"/>
</dbReference>
<feature type="domain" description="Response regulatory" evidence="5">
    <location>
        <begin position="278"/>
        <end position="336"/>
    </location>
</feature>
<dbReference type="SMART" id="SM00388">
    <property type="entry name" value="HisKA"/>
    <property type="match status" value="1"/>
</dbReference>
<dbReference type="OrthoDB" id="10266508at2759"/>
<reference evidence="6 7" key="1">
    <citation type="submission" date="2016-08" db="EMBL/GenBank/DDBJ databases">
        <title>A Parts List for Fungal Cellulosomes Revealed by Comparative Genomics.</title>
        <authorList>
            <consortium name="DOE Joint Genome Institute"/>
            <person name="Haitjema C.H."/>
            <person name="Gilmore S.P."/>
            <person name="Henske J.K."/>
            <person name="Solomon K.V."/>
            <person name="De Groot R."/>
            <person name="Kuo A."/>
            <person name="Mondo S.J."/>
            <person name="Salamov A.A."/>
            <person name="Labutti K."/>
            <person name="Zhao Z."/>
            <person name="Chiniquy J."/>
            <person name="Barry K."/>
            <person name="Brewer H.M."/>
            <person name="Purvine S.O."/>
            <person name="Wright A.T."/>
            <person name="Boxma B."/>
            <person name="Van Alen T."/>
            <person name="Hackstein J.H."/>
            <person name="Baker S.E."/>
            <person name="Grigoriev I.V."/>
            <person name="O'Malley M.A."/>
        </authorList>
    </citation>
    <scope>NUCLEOTIDE SEQUENCE [LARGE SCALE GENOMIC DNA]</scope>
    <source>
        <strain evidence="6 7">S4</strain>
    </source>
</reference>
<evidence type="ECO:0000256" key="1">
    <source>
        <dbReference type="ARBA" id="ARBA00022553"/>
    </source>
</evidence>
<feature type="non-terminal residue" evidence="6">
    <location>
        <position position="336"/>
    </location>
</feature>
<dbReference type="InterPro" id="IPR003661">
    <property type="entry name" value="HisK_dim/P_dom"/>
</dbReference>
<dbReference type="InterPro" id="IPR005467">
    <property type="entry name" value="His_kinase_dom"/>
</dbReference>
<dbReference type="Gene3D" id="1.10.287.130">
    <property type="match status" value="1"/>
</dbReference>
<dbReference type="PANTHER" id="PTHR45339:SF1">
    <property type="entry name" value="HYBRID SIGNAL TRANSDUCTION HISTIDINE KINASE J"/>
    <property type="match status" value="1"/>
</dbReference>
<comment type="caution">
    <text evidence="6">The sequence shown here is derived from an EMBL/GenBank/DDBJ whole genome shotgun (WGS) entry which is preliminary data.</text>
</comment>
<keyword evidence="1 3" id="KW-0597">Phosphoprotein</keyword>
<dbReference type="Pfam" id="PF02518">
    <property type="entry name" value="HATPase_c"/>
    <property type="match status" value="1"/>
</dbReference>
<dbReference type="InterPro" id="IPR011006">
    <property type="entry name" value="CheY-like_superfamily"/>
</dbReference>
<keyword evidence="2" id="KW-0902">Two-component regulatory system</keyword>